<dbReference type="PANTHER" id="PTHR30097">
    <property type="entry name" value="CATION EFFLUX SYSTEM PROTEIN CUSB"/>
    <property type="match status" value="1"/>
</dbReference>
<dbReference type="GO" id="GO:0015679">
    <property type="term" value="P:plasma membrane copper ion transport"/>
    <property type="evidence" value="ECO:0007669"/>
    <property type="project" value="TreeGrafter"/>
</dbReference>
<dbReference type="STRING" id="679937.Bcop_0059"/>
<reference evidence="6 7" key="1">
    <citation type="journal article" date="2011" name="Stand. Genomic Sci.">
        <title>Non-contiguous finished genome sequence of Bacteroides coprosuis type strain (PC139).</title>
        <authorList>
            <person name="Land M."/>
            <person name="Held B."/>
            <person name="Gronow S."/>
            <person name="Abt B."/>
            <person name="Lucas S."/>
            <person name="Del Rio T.G."/>
            <person name="Nolan M."/>
            <person name="Tice H."/>
            <person name="Cheng J.F."/>
            <person name="Pitluck S."/>
            <person name="Liolios K."/>
            <person name="Pagani I."/>
            <person name="Ivanova N."/>
            <person name="Mavromatis K."/>
            <person name="Mikhailova N."/>
            <person name="Pati A."/>
            <person name="Tapia R."/>
            <person name="Han C."/>
            <person name="Goodwin L."/>
            <person name="Chen A."/>
            <person name="Palaniappan K."/>
            <person name="Hauser L."/>
            <person name="Brambilla E.M."/>
            <person name="Rohde M."/>
            <person name="Goker M."/>
            <person name="Detter J.C."/>
            <person name="Woyke T."/>
            <person name="Bristow J."/>
            <person name="Eisen J.A."/>
            <person name="Markowitz V."/>
            <person name="Hugenholtz P."/>
            <person name="Kyrpides N.C."/>
            <person name="Klenk H.P."/>
            <person name="Lapidus A."/>
        </authorList>
    </citation>
    <scope>NUCLEOTIDE SEQUENCE</scope>
    <source>
        <strain evidence="6 7">DSM 18011</strain>
    </source>
</reference>
<sequence length="380" mass="42149">MNKILYFALCSAFLLGACKANTSENHDHAEEAHAHDHEHGENVVELSKEKAKAAGVLSDIIKVEPFQNVIKTGGKILAAQGDESVVVATIPGIVSLPHKLVEGLAIQNGQRVASLSSRNIQDGDPAQRARINFEIAKQEYERVLPLVDSKIITQKDFAKIKQEYENARISYEANAKGHTANGQDIKSPLAGYVKSIYVKEGDYVNVGQPLMSITKNKRLYLRAEVSERYYTQLKDITSAHFKSSYYDQVYKLDDLQGEVLSFGKNPSENGYLLPITFAFNNIGDIVPDSFVEVYLLSKNKEDAIALPYSAITEEQGLYFAYKQLCEEEYEKVEIKLGVDNGEKVEILSGIKEGDRIVQKGAQQIKLASATSSIPAHTHEH</sequence>
<dbReference type="Gene3D" id="2.40.30.170">
    <property type="match status" value="1"/>
</dbReference>
<dbReference type="InterPro" id="IPR051909">
    <property type="entry name" value="MFP_Cation_Efflux"/>
</dbReference>
<keyword evidence="2" id="KW-0813">Transport</keyword>
<evidence type="ECO:0000259" key="4">
    <source>
        <dbReference type="Pfam" id="PF00364"/>
    </source>
</evidence>
<dbReference type="Gene3D" id="2.40.420.20">
    <property type="match status" value="1"/>
</dbReference>
<accession>F3ZP52</accession>
<dbReference type="eggNOG" id="COG0845">
    <property type="taxonomic scope" value="Bacteria"/>
</dbReference>
<evidence type="ECO:0000256" key="1">
    <source>
        <dbReference type="ARBA" id="ARBA00009477"/>
    </source>
</evidence>
<proteinExistence type="inferred from homology"/>
<evidence type="ECO:0000313" key="6">
    <source>
        <dbReference type="EMBL" id="EGJ70279.1"/>
    </source>
</evidence>
<dbReference type="PROSITE" id="PS51257">
    <property type="entry name" value="PROKAR_LIPOPROTEIN"/>
    <property type="match status" value="1"/>
</dbReference>
<gene>
    <name evidence="6" type="ORF">Bcop_0059</name>
</gene>
<feature type="signal peptide" evidence="3">
    <location>
        <begin position="1"/>
        <end position="22"/>
    </location>
</feature>
<dbReference type="GO" id="GO:0022857">
    <property type="term" value="F:transmembrane transporter activity"/>
    <property type="evidence" value="ECO:0007669"/>
    <property type="project" value="InterPro"/>
</dbReference>
<dbReference type="HOGENOM" id="CLU_041892_0_0_10"/>
<dbReference type="Gene3D" id="1.10.287.470">
    <property type="entry name" value="Helix hairpin bin"/>
    <property type="match status" value="1"/>
</dbReference>
<feature type="domain" description="Multidrug resistance protein MdtA-like C-terminal permuted SH3" evidence="5">
    <location>
        <begin position="302"/>
        <end position="362"/>
    </location>
</feature>
<dbReference type="OrthoDB" id="9809068at2"/>
<dbReference type="InterPro" id="IPR000089">
    <property type="entry name" value="Biotin_lipoyl"/>
</dbReference>
<dbReference type="Pfam" id="PF00364">
    <property type="entry name" value="Biotin_lipoyl"/>
    <property type="match status" value="1"/>
</dbReference>
<dbReference type="SUPFAM" id="SSF111369">
    <property type="entry name" value="HlyD-like secretion proteins"/>
    <property type="match status" value="1"/>
</dbReference>
<feature type="chain" id="PRO_5003308544" evidence="3">
    <location>
        <begin position="23"/>
        <end position="380"/>
    </location>
</feature>
<dbReference type="Pfam" id="PF25967">
    <property type="entry name" value="RND-MFP_C"/>
    <property type="match status" value="1"/>
</dbReference>
<keyword evidence="7" id="KW-1185">Reference proteome</keyword>
<dbReference type="GO" id="GO:0016020">
    <property type="term" value="C:membrane"/>
    <property type="evidence" value="ECO:0007669"/>
    <property type="project" value="InterPro"/>
</dbReference>
<keyword evidence="3" id="KW-0732">Signal</keyword>
<evidence type="ECO:0000313" key="7">
    <source>
        <dbReference type="Proteomes" id="UP000018439"/>
    </source>
</evidence>
<dbReference type="Proteomes" id="UP000018439">
    <property type="component" value="Chromosome"/>
</dbReference>
<dbReference type="InterPro" id="IPR058627">
    <property type="entry name" value="MdtA-like_C"/>
</dbReference>
<comment type="similarity">
    <text evidence="1">Belongs to the membrane fusion protein (MFP) (TC 8.A.1) family.</text>
</comment>
<evidence type="ECO:0000256" key="2">
    <source>
        <dbReference type="ARBA" id="ARBA00022448"/>
    </source>
</evidence>
<dbReference type="EMBL" id="CM001167">
    <property type="protein sequence ID" value="EGJ70279.1"/>
    <property type="molecule type" value="Genomic_DNA"/>
</dbReference>
<evidence type="ECO:0000256" key="3">
    <source>
        <dbReference type="SAM" id="SignalP"/>
    </source>
</evidence>
<dbReference type="NCBIfam" id="TIGR01730">
    <property type="entry name" value="RND_mfp"/>
    <property type="match status" value="1"/>
</dbReference>
<feature type="domain" description="Lipoyl-binding" evidence="4">
    <location>
        <begin position="184"/>
        <end position="213"/>
    </location>
</feature>
<dbReference type="PANTHER" id="PTHR30097:SF4">
    <property type="entry name" value="SLR6042 PROTEIN"/>
    <property type="match status" value="1"/>
</dbReference>
<dbReference type="AlphaFoldDB" id="F3ZP52"/>
<evidence type="ECO:0000259" key="5">
    <source>
        <dbReference type="Pfam" id="PF25967"/>
    </source>
</evidence>
<dbReference type="InterPro" id="IPR006143">
    <property type="entry name" value="RND_pump_MFP"/>
</dbReference>
<dbReference type="Gene3D" id="2.40.50.100">
    <property type="match status" value="1"/>
</dbReference>
<protein>
    <submittedName>
        <fullName evidence="6">Efflux transporter, RND family, MFP subunit</fullName>
    </submittedName>
</protein>
<name>F3ZP52_9BACE</name>
<organism evidence="6 7">
    <name type="scientific">Bacteroides coprosuis DSM 18011</name>
    <dbReference type="NCBI Taxonomy" id="679937"/>
    <lineage>
        <taxon>Bacteria</taxon>
        <taxon>Pseudomonadati</taxon>
        <taxon>Bacteroidota</taxon>
        <taxon>Bacteroidia</taxon>
        <taxon>Bacteroidales</taxon>
        <taxon>Bacteroidaceae</taxon>
        <taxon>Bacteroides</taxon>
    </lineage>
</organism>
<dbReference type="GO" id="GO:0060003">
    <property type="term" value="P:copper ion export"/>
    <property type="evidence" value="ECO:0007669"/>
    <property type="project" value="TreeGrafter"/>
</dbReference>
<dbReference type="GO" id="GO:0030313">
    <property type="term" value="C:cell envelope"/>
    <property type="evidence" value="ECO:0007669"/>
    <property type="project" value="TreeGrafter"/>
</dbReference>